<dbReference type="RefSeq" id="WP_191803240.1">
    <property type="nucleotide sequence ID" value="NZ_JACSQL010000011.1"/>
</dbReference>
<dbReference type="InterPro" id="IPR027417">
    <property type="entry name" value="P-loop_NTPase"/>
</dbReference>
<evidence type="ECO:0008006" key="3">
    <source>
        <dbReference type="Google" id="ProtNLM"/>
    </source>
</evidence>
<proteinExistence type="predicted"/>
<comment type="caution">
    <text evidence="1">The sequence shown here is derived from an EMBL/GenBank/DDBJ whole genome shotgun (WGS) entry which is preliminary data.</text>
</comment>
<dbReference type="EMBL" id="JACSQL010000011">
    <property type="protein sequence ID" value="MBD7970294.1"/>
    <property type="molecule type" value="Genomic_DNA"/>
</dbReference>
<dbReference type="SUPFAM" id="SSF52540">
    <property type="entry name" value="P-loop containing nucleoside triphosphate hydrolases"/>
    <property type="match status" value="1"/>
</dbReference>
<keyword evidence="2" id="KW-1185">Reference proteome</keyword>
<accession>A0ABR8T3Y4</accession>
<reference evidence="1 2" key="1">
    <citation type="submission" date="2020-08" db="EMBL/GenBank/DDBJ databases">
        <title>A Genomic Blueprint of the Chicken Gut Microbiome.</title>
        <authorList>
            <person name="Gilroy R."/>
            <person name="Ravi A."/>
            <person name="Getino M."/>
            <person name="Pursley I."/>
            <person name="Horton D.L."/>
            <person name="Alikhan N.-F."/>
            <person name="Baker D."/>
            <person name="Gharbi K."/>
            <person name="Hall N."/>
            <person name="Watson M."/>
            <person name="Adriaenssens E.M."/>
            <person name="Foster-Nyarko E."/>
            <person name="Jarju S."/>
            <person name="Secka A."/>
            <person name="Antonio M."/>
            <person name="Oren A."/>
            <person name="Chaudhuri R."/>
            <person name="La Ragione R.M."/>
            <person name="Hildebrand F."/>
            <person name="Pallen M.J."/>
        </authorList>
    </citation>
    <scope>NUCLEOTIDE SEQUENCE [LARGE SCALE GENOMIC DNA]</scope>
    <source>
        <strain evidence="1 2">Sa2BVA9</strain>
    </source>
</reference>
<name>A0ABR8T3Y4_9BACL</name>
<dbReference type="Proteomes" id="UP000608071">
    <property type="component" value="Unassembled WGS sequence"/>
</dbReference>
<protein>
    <recommendedName>
        <fullName evidence="3">AAA domain-containing protein</fullName>
    </recommendedName>
</protein>
<organism evidence="1 2">
    <name type="scientific">Paenibacillus gallinarum</name>
    <dbReference type="NCBI Taxonomy" id="2762232"/>
    <lineage>
        <taxon>Bacteria</taxon>
        <taxon>Bacillati</taxon>
        <taxon>Bacillota</taxon>
        <taxon>Bacilli</taxon>
        <taxon>Bacillales</taxon>
        <taxon>Paenibacillaceae</taxon>
        <taxon>Paenibacillus</taxon>
    </lineage>
</organism>
<gene>
    <name evidence="1" type="ORF">H9647_19700</name>
</gene>
<evidence type="ECO:0000313" key="1">
    <source>
        <dbReference type="EMBL" id="MBD7970294.1"/>
    </source>
</evidence>
<sequence>MGQIAFWSPYPGSGQTSSMAAIAAVMGSEYHIRCLIAQTKARESSLEHSFSRSLNTFSRNLGNLSGTRSISGTGLDAVIRIARSGKLEGGAVKNNTQIVEQGRLDLLSSSDQKDQAKFETASELIRSVFDQASRYYNVILLDLPAGDDSELSRKLIASSDVVVICLPQSWRSLDAYFNQKIWPRTLNGKKTVLLFTQHDPHSKYKAANVTRKYKSPKGLIIPYNTTFKDALNDGDTKGFYKANQAVERRHPNNDFIIEVQRAAKQLLDEIGIDSKTKRIDAEERGAS</sequence>
<dbReference type="Gene3D" id="3.40.50.300">
    <property type="entry name" value="P-loop containing nucleotide triphosphate hydrolases"/>
    <property type="match status" value="1"/>
</dbReference>
<evidence type="ECO:0000313" key="2">
    <source>
        <dbReference type="Proteomes" id="UP000608071"/>
    </source>
</evidence>